<evidence type="ECO:0000256" key="2">
    <source>
        <dbReference type="ARBA" id="ARBA00022737"/>
    </source>
</evidence>
<dbReference type="InterPro" id="IPR028994">
    <property type="entry name" value="Integrin_alpha_N"/>
</dbReference>
<evidence type="ECO:0000256" key="3">
    <source>
        <dbReference type="ARBA" id="ARBA00022801"/>
    </source>
</evidence>
<proteinExistence type="predicted"/>
<organism evidence="6 7">
    <name type="scientific">Oleomonas cavernae</name>
    <dbReference type="NCBI Taxonomy" id="2320859"/>
    <lineage>
        <taxon>Bacteria</taxon>
        <taxon>Pseudomonadati</taxon>
        <taxon>Pseudomonadota</taxon>
        <taxon>Alphaproteobacteria</taxon>
        <taxon>Acetobacterales</taxon>
        <taxon>Acetobacteraceae</taxon>
        <taxon>Oleomonas</taxon>
    </lineage>
</organism>
<dbReference type="PRINTS" id="PR01185">
    <property type="entry name" value="INTEGRINA"/>
</dbReference>
<evidence type="ECO:0008006" key="8">
    <source>
        <dbReference type="Google" id="ProtNLM"/>
    </source>
</evidence>
<keyword evidence="3" id="KW-0378">Hydrolase</keyword>
<name>A0A418WIY9_9PROT</name>
<sequence>MEQVDLRTQGNNALTLDSADGAGFTGGTIRIRGDAGDSVASSDADWILVGTETVGGVDVTRFEKDGTTLLVDVGVDTTGIQLLIVDYDLRGGGAEALDVDAATAGAAPNGELRIQGDADDAVTTSDANWVAGGQVLLDGVLVNRFVNGTATLLVDAVVDTSGIQTVPVFGADVAGRQVIDLTSLPGDRGFIIQGDAPNDAAGYSVSSAGDINGDGYGDLIVGARANDDGGDLAGAAYVVFGTNSGFGVDVGGRQVIDLDTLSAAQGFVIQGDANTDFAGWSVSSAGDVNGDGYDDLIVGAPRGDDGGADAGEAYVLFGGAGTFGSDVGGRQVIDLTGLSAAQGFVIQGDLGADSTGYSVSSAGDVNGDGLMDLIVGAPGGISAPGQTFVLFGTTGSFGVDVGGRQVIDLTTLSAAQGFIVTGDAAGDRSGERVSSAGDVNGDGYDDLIIGTPAGDDGGTGSGEAYVLFGTGAGFGSDVGGRQVLGLTTLSAAEGFIIQGDAAGDATGYSVSSAGDINGDGLADLVVGALLGDDGGDLAGEAYVVFGTTAGFGTDVGGRQVLDLTTLSAAEGFIIQGDAALDYAGYSVSAAGDINGDGIGDLIVSARGEDGGTYAGEAYVLFGTTAGFGVDVGGRQVVDLTTLSAAEGFVIQGDEAYDYAGHSVSAAGDINGDGFADIIVGAPDGDDGAEDAGEGYVIFGGPAGFDLPQIVGDGGANSLSGTTASERFIGGGGDDILGDSAIGGDTLTGGADVFLGGAGNDFIDIGIGSFFRVDGGTGSDTLKTLADLDLTQLDDVMIKGIEVIEMTNNGGARTLTMDALDVLGFEASNQNVLGTTNDNVLIVRGESDDTLALTGFGAATSTVSFGGIDYDLYEIDGKVVLAVDTEFTVTGVTPADPYDLSGGGPARSRSTWPKPPQRPMASCASRAMPTMP</sequence>
<protein>
    <recommendedName>
        <fullName evidence="8">Calcium-binding protein</fullName>
    </recommendedName>
</protein>
<gene>
    <name evidence="6" type="ORF">D3874_15600</name>
</gene>
<comment type="caution">
    <text evidence="6">The sequence shown here is derived from an EMBL/GenBank/DDBJ whole genome shotgun (WGS) entry which is preliminary data.</text>
</comment>
<dbReference type="InterPro" id="IPR013519">
    <property type="entry name" value="Int_alpha_beta-p"/>
</dbReference>
<keyword evidence="7" id="KW-1185">Reference proteome</keyword>
<dbReference type="PROSITE" id="PS51470">
    <property type="entry name" value="FG_GAP"/>
    <property type="match status" value="6"/>
</dbReference>
<keyword evidence="4" id="KW-0325">Glycoprotein</keyword>
<evidence type="ECO:0000256" key="4">
    <source>
        <dbReference type="ARBA" id="ARBA00023180"/>
    </source>
</evidence>
<dbReference type="GO" id="GO:0016787">
    <property type="term" value="F:hydrolase activity"/>
    <property type="evidence" value="ECO:0007669"/>
    <property type="project" value="UniProtKB-KW"/>
</dbReference>
<evidence type="ECO:0000256" key="1">
    <source>
        <dbReference type="ARBA" id="ARBA00022729"/>
    </source>
</evidence>
<dbReference type="GO" id="GO:0007155">
    <property type="term" value="P:cell adhesion"/>
    <property type="evidence" value="ECO:0007669"/>
    <property type="project" value="InterPro"/>
</dbReference>
<dbReference type="PANTHER" id="PTHR23221">
    <property type="entry name" value="GLYCOSYLPHOSPHATIDYLINOSITOL PHOSPHOLIPASE D"/>
    <property type="match status" value="1"/>
</dbReference>
<keyword evidence="2" id="KW-0677">Repeat</keyword>
<accession>A0A418WIY9</accession>
<dbReference type="InterPro" id="IPR013517">
    <property type="entry name" value="FG-GAP"/>
</dbReference>
<evidence type="ECO:0000256" key="5">
    <source>
        <dbReference type="SAM" id="MobiDB-lite"/>
    </source>
</evidence>
<dbReference type="GO" id="GO:0008305">
    <property type="term" value="C:integrin complex"/>
    <property type="evidence" value="ECO:0007669"/>
    <property type="project" value="InterPro"/>
</dbReference>
<reference evidence="6 7" key="1">
    <citation type="submission" date="2018-09" db="EMBL/GenBank/DDBJ databases">
        <authorList>
            <person name="Zhu H."/>
        </authorList>
    </citation>
    <scope>NUCLEOTIDE SEQUENCE [LARGE SCALE GENOMIC DNA]</scope>
    <source>
        <strain evidence="6 7">K1W22B-8</strain>
    </source>
</reference>
<dbReference type="PANTHER" id="PTHR23221:SF7">
    <property type="entry name" value="PHOSPHATIDYLINOSITOL-GLYCAN-SPECIFIC PHOSPHOLIPASE D"/>
    <property type="match status" value="1"/>
</dbReference>
<keyword evidence="1" id="KW-0732">Signal</keyword>
<evidence type="ECO:0000313" key="7">
    <source>
        <dbReference type="Proteomes" id="UP000284605"/>
    </source>
</evidence>
<dbReference type="EMBL" id="QYUK01000011">
    <property type="protein sequence ID" value="RJF90026.1"/>
    <property type="molecule type" value="Genomic_DNA"/>
</dbReference>
<dbReference type="InterPro" id="IPR000413">
    <property type="entry name" value="Integrin_alpha"/>
</dbReference>
<dbReference type="AlphaFoldDB" id="A0A418WIY9"/>
<dbReference type="SUPFAM" id="SSF69318">
    <property type="entry name" value="Integrin alpha N-terminal domain"/>
    <property type="match status" value="2"/>
</dbReference>
<evidence type="ECO:0000313" key="6">
    <source>
        <dbReference type="EMBL" id="RJF90026.1"/>
    </source>
</evidence>
<dbReference type="SMART" id="SM00191">
    <property type="entry name" value="Int_alpha"/>
    <property type="match status" value="7"/>
</dbReference>
<dbReference type="Gene3D" id="2.130.10.130">
    <property type="entry name" value="Integrin alpha, N-terminal"/>
    <property type="match status" value="4"/>
</dbReference>
<dbReference type="Proteomes" id="UP000284605">
    <property type="component" value="Unassembled WGS sequence"/>
</dbReference>
<dbReference type="Pfam" id="PF01839">
    <property type="entry name" value="FG-GAP"/>
    <property type="match status" value="7"/>
</dbReference>
<feature type="region of interest" description="Disordered" evidence="5">
    <location>
        <begin position="893"/>
        <end position="931"/>
    </location>
</feature>